<accession>A0A3B6RFE8</accession>
<dbReference type="Gramene" id="TraesCS7A03G0412400.1">
    <property type="protein sequence ID" value="TraesCS7A03G0412400.1.CDS"/>
    <property type="gene ID" value="TraesCS7A03G0412400"/>
</dbReference>
<keyword evidence="3" id="KW-1185">Reference proteome</keyword>
<dbReference type="InterPro" id="IPR001680">
    <property type="entry name" value="WD40_rpt"/>
</dbReference>
<dbReference type="Gramene" id="TraesCS7A02G175900.1">
    <property type="protein sequence ID" value="TraesCS7A02G175900.1"/>
    <property type="gene ID" value="TraesCS7A02G175900"/>
</dbReference>
<feature type="repeat" description="WD" evidence="1">
    <location>
        <begin position="8"/>
        <end position="34"/>
    </location>
</feature>
<dbReference type="OrthoDB" id="273771at2759"/>
<dbReference type="PROSITE" id="PS50082">
    <property type="entry name" value="WD_REPEATS_2"/>
    <property type="match status" value="1"/>
</dbReference>
<evidence type="ECO:0000313" key="3">
    <source>
        <dbReference type="Proteomes" id="UP000019116"/>
    </source>
</evidence>
<dbReference type="EnsemblPlants" id="TraesCS7A02G175900.1">
    <property type="protein sequence ID" value="TraesCS7A02G175900.1"/>
    <property type="gene ID" value="TraesCS7A02G175900"/>
</dbReference>
<name>A0A3B6RFE8_WHEAT</name>
<reference evidence="2" key="2">
    <citation type="submission" date="2018-10" db="UniProtKB">
        <authorList>
            <consortium name="EnsemblPlants"/>
        </authorList>
    </citation>
    <scope>IDENTIFICATION</scope>
</reference>
<dbReference type="AlphaFoldDB" id="A0A3B6RFE8"/>
<proteinExistence type="predicted"/>
<dbReference type="PaxDb" id="4565-Traes_7AS_71541512F.2"/>
<organism evidence="2">
    <name type="scientific">Triticum aestivum</name>
    <name type="common">Wheat</name>
    <dbReference type="NCBI Taxonomy" id="4565"/>
    <lineage>
        <taxon>Eukaryota</taxon>
        <taxon>Viridiplantae</taxon>
        <taxon>Streptophyta</taxon>
        <taxon>Embryophyta</taxon>
        <taxon>Tracheophyta</taxon>
        <taxon>Spermatophyta</taxon>
        <taxon>Magnoliopsida</taxon>
        <taxon>Liliopsida</taxon>
        <taxon>Poales</taxon>
        <taxon>Poaceae</taxon>
        <taxon>BOP clade</taxon>
        <taxon>Pooideae</taxon>
        <taxon>Triticodae</taxon>
        <taxon>Triticeae</taxon>
        <taxon>Triticinae</taxon>
        <taxon>Triticum</taxon>
    </lineage>
</organism>
<evidence type="ECO:0000256" key="1">
    <source>
        <dbReference type="PROSITE-ProRule" id="PRU00221"/>
    </source>
</evidence>
<sequence length="136" mass="15173">MRALRLFDASTIVSGSTDNSFKLWDLSMNQARVIDNPIQTSTGHINTKIIDRYFCVLSAQTLPKVEQKWRRTPTRDVHIIMNDGQLIGGVGVLCDSGIAGGCRESSLIHVHCPLCISVMLSYFSQQEDAFVYVHCL</sequence>
<dbReference type="Proteomes" id="UP000019116">
    <property type="component" value="Chromosome 7A"/>
</dbReference>
<reference evidence="2" key="1">
    <citation type="submission" date="2018-08" db="EMBL/GenBank/DDBJ databases">
        <authorList>
            <person name="Rossello M."/>
        </authorList>
    </citation>
    <scope>NUCLEOTIDE SEQUENCE [LARGE SCALE GENOMIC DNA]</scope>
    <source>
        <strain evidence="2">cv. Chinese Spring</strain>
    </source>
</reference>
<protein>
    <submittedName>
        <fullName evidence="2">Uncharacterized protein</fullName>
    </submittedName>
</protein>
<keyword evidence="1" id="KW-0853">WD repeat</keyword>
<dbReference type="STRING" id="4565.A0A3B6RFE8"/>
<evidence type="ECO:0000313" key="2">
    <source>
        <dbReference type="EnsemblPlants" id="TraesCS7A02G175900.1"/>
    </source>
</evidence>